<protein>
    <submittedName>
        <fullName evidence="2">C2H2-type domain-containing protein</fullName>
    </submittedName>
</protein>
<organism evidence="1 2">
    <name type="scientific">Panagrolaimus sp. PS1159</name>
    <dbReference type="NCBI Taxonomy" id="55785"/>
    <lineage>
        <taxon>Eukaryota</taxon>
        <taxon>Metazoa</taxon>
        <taxon>Ecdysozoa</taxon>
        <taxon>Nematoda</taxon>
        <taxon>Chromadorea</taxon>
        <taxon>Rhabditida</taxon>
        <taxon>Tylenchina</taxon>
        <taxon>Panagrolaimomorpha</taxon>
        <taxon>Panagrolaimoidea</taxon>
        <taxon>Panagrolaimidae</taxon>
        <taxon>Panagrolaimus</taxon>
    </lineage>
</organism>
<proteinExistence type="predicted"/>
<dbReference type="WBParaSite" id="PS1159_v2.g21668.t2">
    <property type="protein sequence ID" value="PS1159_v2.g21668.t2"/>
    <property type="gene ID" value="PS1159_v2.g21668"/>
</dbReference>
<sequence>MFLVESLLTSVAASSEAEKSKSPSVSSTPTSPFPLLPLTNSPVEYVNGGYGLKNPLLHHTSPPDIDPTPAPTSEPGSLSCRTCGKKFHLQRLLNRHAKCHSDIKRYLCTFCGKGFNDTFDLKRHTRTHTVEYVNGGYGLKNPLLHHTSPPDIDPTPAPTSEPGSLSCRTCGKKFHLQRLLNRHAKCHSDIKRYLCTFCGKGFNDTFDLKRHTRTHTGVRPYKCDLCDKSFTQRCSLESHMRKVHGKKHDYGYKERRSKVFVCEDCGYTAAQYDEYITHLRMNHPFSAALMKLTHSSKFKLPIAPESFIKFPVANLSPTNSSSSSSSSDITLASM</sequence>
<reference evidence="2" key="1">
    <citation type="submission" date="2022-11" db="UniProtKB">
        <authorList>
            <consortium name="WormBaseParasite"/>
        </authorList>
    </citation>
    <scope>IDENTIFICATION</scope>
</reference>
<dbReference type="Proteomes" id="UP000887580">
    <property type="component" value="Unplaced"/>
</dbReference>
<evidence type="ECO:0000313" key="2">
    <source>
        <dbReference type="WBParaSite" id="PS1159_v2.g21668.t2"/>
    </source>
</evidence>
<name>A0AC35FYI7_9BILA</name>
<evidence type="ECO:0000313" key="1">
    <source>
        <dbReference type="Proteomes" id="UP000887580"/>
    </source>
</evidence>
<accession>A0AC35FYI7</accession>